<gene>
    <name evidence="2" type="ORF">I2H38_20265</name>
</gene>
<evidence type="ECO:0000313" key="2">
    <source>
        <dbReference type="EMBL" id="MBF9235694.1"/>
    </source>
</evidence>
<evidence type="ECO:0000313" key="3">
    <source>
        <dbReference type="Proteomes" id="UP000599312"/>
    </source>
</evidence>
<dbReference type="InterPro" id="IPR049809">
    <property type="entry name" value="YehF/YfeS-like_WGR"/>
</dbReference>
<dbReference type="InterPro" id="IPR008893">
    <property type="entry name" value="WGR_domain"/>
</dbReference>
<keyword evidence="3" id="KW-1185">Reference proteome</keyword>
<comment type="caution">
    <text evidence="2">The sequence shown here is derived from an EMBL/GenBank/DDBJ whole genome shotgun (WGS) entry which is preliminary data.</text>
</comment>
<protein>
    <submittedName>
        <fullName evidence="2">WGR domain-containing protein</fullName>
    </submittedName>
</protein>
<dbReference type="Proteomes" id="UP000599312">
    <property type="component" value="Unassembled WGS sequence"/>
</dbReference>
<sequence length="82" mass="9894">MSREVIQYLVLDRCDRRCNMARYYALTIEPTLFGDFAFIREWGRIGRPGQRRVEFLDSPTLAMEELDTWIKRKCRKGYSIRE</sequence>
<proteinExistence type="predicted"/>
<dbReference type="Pfam" id="PF05406">
    <property type="entry name" value="WGR"/>
    <property type="match status" value="1"/>
</dbReference>
<dbReference type="SUPFAM" id="SSF142921">
    <property type="entry name" value="WGR domain-like"/>
    <property type="match status" value="1"/>
</dbReference>
<dbReference type="InterPro" id="IPR036930">
    <property type="entry name" value="WGR_dom_sf"/>
</dbReference>
<dbReference type="EMBL" id="JADQDO010000020">
    <property type="protein sequence ID" value="MBF9235694.1"/>
    <property type="molecule type" value="Genomic_DNA"/>
</dbReference>
<feature type="domain" description="WGR" evidence="1">
    <location>
        <begin position="2"/>
        <end position="82"/>
    </location>
</feature>
<dbReference type="SMART" id="SM00773">
    <property type="entry name" value="WGR"/>
    <property type="match status" value="1"/>
</dbReference>
<organism evidence="2 3">
    <name type="scientific">Microvirga alba</name>
    <dbReference type="NCBI Taxonomy" id="2791025"/>
    <lineage>
        <taxon>Bacteria</taxon>
        <taxon>Pseudomonadati</taxon>
        <taxon>Pseudomonadota</taxon>
        <taxon>Alphaproteobacteria</taxon>
        <taxon>Hyphomicrobiales</taxon>
        <taxon>Methylobacteriaceae</taxon>
        <taxon>Microvirga</taxon>
    </lineage>
</organism>
<dbReference type="Gene3D" id="2.20.140.10">
    <property type="entry name" value="WGR domain"/>
    <property type="match status" value="1"/>
</dbReference>
<accession>A0A931BVW4</accession>
<reference evidence="2" key="1">
    <citation type="submission" date="2020-11" db="EMBL/GenBank/DDBJ databases">
        <authorList>
            <person name="Kim M.K."/>
        </authorList>
    </citation>
    <scope>NUCLEOTIDE SEQUENCE</scope>
    <source>
        <strain evidence="2">BT350</strain>
    </source>
</reference>
<evidence type="ECO:0000259" key="1">
    <source>
        <dbReference type="PROSITE" id="PS51977"/>
    </source>
</evidence>
<dbReference type="CDD" id="cd07996">
    <property type="entry name" value="WGR_MMR_like"/>
    <property type="match status" value="1"/>
</dbReference>
<dbReference type="AlphaFoldDB" id="A0A931BVW4"/>
<name>A0A931BVW4_9HYPH</name>
<dbReference type="RefSeq" id="WP_196273686.1">
    <property type="nucleotide sequence ID" value="NZ_JADQDO010000020.1"/>
</dbReference>
<dbReference type="PROSITE" id="PS51977">
    <property type="entry name" value="WGR"/>
    <property type="match status" value="1"/>
</dbReference>